<keyword evidence="3" id="KW-1185">Reference proteome</keyword>
<protein>
    <submittedName>
        <fullName evidence="2">NAD-dependent dehydratase</fullName>
    </submittedName>
</protein>
<dbReference type="PANTHER" id="PTHR43245">
    <property type="entry name" value="BIFUNCTIONAL POLYMYXIN RESISTANCE PROTEIN ARNA"/>
    <property type="match status" value="1"/>
</dbReference>
<dbReference type="RefSeq" id="WP_070073473.1">
    <property type="nucleotide sequence ID" value="NZ_CP017448.1"/>
</dbReference>
<reference evidence="2 3" key="1">
    <citation type="submission" date="2016-09" db="EMBL/GenBank/DDBJ databases">
        <title>Acidihalobacter prosperus V6 (DSM14174).</title>
        <authorList>
            <person name="Khaleque H.N."/>
            <person name="Ramsay J.P."/>
            <person name="Murphy R.J.T."/>
            <person name="Kaksonen A.H."/>
            <person name="Boxall N.J."/>
            <person name="Watkin E.L.J."/>
        </authorList>
    </citation>
    <scope>NUCLEOTIDE SEQUENCE [LARGE SCALE GENOMIC DNA]</scope>
    <source>
        <strain evidence="2 3">V6</strain>
    </source>
</reference>
<feature type="domain" description="NAD-dependent epimerase/dehydratase" evidence="1">
    <location>
        <begin position="3"/>
        <end position="187"/>
    </location>
</feature>
<accession>A0A1D8KAE9</accession>
<dbReference type="InterPro" id="IPR050177">
    <property type="entry name" value="Lipid_A_modif_metabolic_enz"/>
</dbReference>
<dbReference type="EMBL" id="CP017448">
    <property type="protein sequence ID" value="AOV17943.1"/>
    <property type="molecule type" value="Genomic_DNA"/>
</dbReference>
<dbReference type="InterPro" id="IPR001509">
    <property type="entry name" value="Epimerase_deHydtase"/>
</dbReference>
<dbReference type="InterPro" id="IPR036291">
    <property type="entry name" value="NAD(P)-bd_dom_sf"/>
</dbReference>
<name>A0A1D8KAE9_9GAMM</name>
<proteinExistence type="predicted"/>
<evidence type="ECO:0000313" key="2">
    <source>
        <dbReference type="EMBL" id="AOV17943.1"/>
    </source>
</evidence>
<gene>
    <name evidence="2" type="ORF">BJI67_13525</name>
</gene>
<dbReference type="SUPFAM" id="SSF51735">
    <property type="entry name" value="NAD(P)-binding Rossmann-fold domains"/>
    <property type="match status" value="1"/>
</dbReference>
<dbReference type="AlphaFoldDB" id="A0A1D8KAE9"/>
<evidence type="ECO:0000313" key="3">
    <source>
        <dbReference type="Proteomes" id="UP000095342"/>
    </source>
</evidence>
<sequence>MRIAVTGSAGRLGRVLVPHLLDAGIAEEIVGLDLRPAEETDPRYRHRRVDVRDPAASELLEGVDALVHLAFVLMGGGLGRRRHQRTTLHSINVEGSRHVFEAAVAAGVGHAVFVSSAAVYGAWPDNPPQLDEAAPLRAMPGFAYAEDKIEVERWLEGFAASHPAMGVARLRPHAIVGAHAHPLLNRVLRQPIYPRVTPPPPTQCIWENDVARAIGLALTQRARGAFNLAADPPMSLYEMLGLVRRRRIAVPPAILAGLHRIAWQITPAAGEPGWVGGLRHPLVLDTRKAAAELDFVPELDTAACVRRAARGWHD</sequence>
<dbReference type="Proteomes" id="UP000095342">
    <property type="component" value="Chromosome"/>
</dbReference>
<dbReference type="KEGG" id="aaeo:BJI67_13525"/>
<organism evidence="2 3">
    <name type="scientific">Acidihalobacter aeolianus</name>
    <dbReference type="NCBI Taxonomy" id="2792603"/>
    <lineage>
        <taxon>Bacteria</taxon>
        <taxon>Pseudomonadati</taxon>
        <taxon>Pseudomonadota</taxon>
        <taxon>Gammaproteobacteria</taxon>
        <taxon>Chromatiales</taxon>
        <taxon>Ectothiorhodospiraceae</taxon>
        <taxon>Acidihalobacter</taxon>
    </lineage>
</organism>
<evidence type="ECO:0000259" key="1">
    <source>
        <dbReference type="Pfam" id="PF01370"/>
    </source>
</evidence>
<dbReference type="Gene3D" id="3.40.50.720">
    <property type="entry name" value="NAD(P)-binding Rossmann-like Domain"/>
    <property type="match status" value="1"/>
</dbReference>
<dbReference type="Pfam" id="PF01370">
    <property type="entry name" value="Epimerase"/>
    <property type="match status" value="1"/>
</dbReference>